<evidence type="ECO:0000313" key="3">
    <source>
        <dbReference type="Proteomes" id="UP000053923"/>
    </source>
</evidence>
<proteinExistence type="predicted"/>
<dbReference type="Proteomes" id="UP000053923">
    <property type="component" value="Unassembled WGS sequence"/>
</dbReference>
<feature type="region of interest" description="Disordered" evidence="1">
    <location>
        <begin position="48"/>
        <end position="76"/>
    </location>
</feature>
<organism evidence="2 3">
    <name type="scientific">Streptomyces regalis</name>
    <dbReference type="NCBI Taxonomy" id="68262"/>
    <lineage>
        <taxon>Bacteria</taxon>
        <taxon>Bacillati</taxon>
        <taxon>Actinomycetota</taxon>
        <taxon>Actinomycetes</taxon>
        <taxon>Kitasatosporales</taxon>
        <taxon>Streptomycetaceae</taxon>
        <taxon>Streptomyces</taxon>
    </lineage>
</organism>
<gene>
    <name evidence="2" type="ORF">ADL12_32815</name>
</gene>
<feature type="compositionally biased region" description="Basic and acidic residues" evidence="1">
    <location>
        <begin position="48"/>
        <end position="59"/>
    </location>
</feature>
<protein>
    <submittedName>
        <fullName evidence="2">Uncharacterized protein</fullName>
    </submittedName>
</protein>
<sequence>MAWWNRSALTDLVTEILDGTQAQRDAVGFDLEALEAAATVRHARARRDLARRLGHRPPDAPRAPLVQTPPARERDRQVKIAAHTVVSLLVPHAWRRTRSVGERSGK</sequence>
<name>A0A101JG32_9ACTN</name>
<evidence type="ECO:0000313" key="2">
    <source>
        <dbReference type="EMBL" id="KUL26239.1"/>
    </source>
</evidence>
<dbReference type="AlphaFoldDB" id="A0A101JG32"/>
<evidence type="ECO:0000256" key="1">
    <source>
        <dbReference type="SAM" id="MobiDB-lite"/>
    </source>
</evidence>
<keyword evidence="3" id="KW-1185">Reference proteome</keyword>
<comment type="caution">
    <text evidence="2">The sequence shown here is derived from an EMBL/GenBank/DDBJ whole genome shotgun (WGS) entry which is preliminary data.</text>
</comment>
<accession>A0A101JG32</accession>
<reference evidence="3" key="1">
    <citation type="submission" date="2015-10" db="EMBL/GenBank/DDBJ databases">
        <authorList>
            <person name="Ju K.-S."/>
            <person name="Doroghazi J.R."/>
            <person name="Metcalf W.W."/>
        </authorList>
    </citation>
    <scope>NUCLEOTIDE SEQUENCE [LARGE SCALE GENOMIC DNA]</scope>
    <source>
        <strain evidence="3">NRRL 3151</strain>
    </source>
</reference>
<dbReference type="EMBL" id="LLZG01000363">
    <property type="protein sequence ID" value="KUL26239.1"/>
    <property type="molecule type" value="Genomic_DNA"/>
</dbReference>